<dbReference type="RefSeq" id="XP_043168554.1">
    <property type="nucleotide sequence ID" value="XM_043312619.1"/>
</dbReference>
<dbReference type="AlphaFoldDB" id="A0A8J2HZ47"/>
<protein>
    <submittedName>
        <fullName evidence="2">Uncharacterized protein</fullName>
    </submittedName>
</protein>
<feature type="compositionally biased region" description="Polar residues" evidence="1">
    <location>
        <begin position="170"/>
        <end position="189"/>
    </location>
</feature>
<dbReference type="Proteomes" id="UP000676310">
    <property type="component" value="Unassembled WGS sequence"/>
</dbReference>
<dbReference type="GeneID" id="67016734"/>
<evidence type="ECO:0000313" key="3">
    <source>
        <dbReference type="Proteomes" id="UP000676310"/>
    </source>
</evidence>
<accession>A0A8J2HZ47</accession>
<dbReference type="OrthoDB" id="3798977at2759"/>
<evidence type="ECO:0000256" key="1">
    <source>
        <dbReference type="SAM" id="MobiDB-lite"/>
    </source>
</evidence>
<keyword evidence="3" id="KW-1185">Reference proteome</keyword>
<name>A0A8J2HZ47_9PLEO</name>
<proteinExistence type="predicted"/>
<feature type="compositionally biased region" description="Polar residues" evidence="1">
    <location>
        <begin position="281"/>
        <end position="294"/>
    </location>
</feature>
<organism evidence="2 3">
    <name type="scientific">Alternaria atra</name>
    <dbReference type="NCBI Taxonomy" id="119953"/>
    <lineage>
        <taxon>Eukaryota</taxon>
        <taxon>Fungi</taxon>
        <taxon>Dikarya</taxon>
        <taxon>Ascomycota</taxon>
        <taxon>Pezizomycotina</taxon>
        <taxon>Dothideomycetes</taxon>
        <taxon>Pleosporomycetidae</taxon>
        <taxon>Pleosporales</taxon>
        <taxon>Pleosporineae</taxon>
        <taxon>Pleosporaceae</taxon>
        <taxon>Alternaria</taxon>
        <taxon>Alternaria sect. Ulocladioides</taxon>
    </lineage>
</organism>
<evidence type="ECO:0000313" key="2">
    <source>
        <dbReference type="EMBL" id="CAG5158140.1"/>
    </source>
</evidence>
<sequence length="487" mass="54945">MPTEPEKHDLLGFPGVEAEDPKLYIRRLWLVAEDDRKPFPKFLDKDVIELKKCMDKVVNKFAKHEGLPAEKVCGGAFLEEDASYILDYLGFGWRIWSKDNGAEIRLQSNLPGSRPQWGVKTDSGYEINDEDSIRLNLRYWMAALIQTKINAPCKEKGRVPSVAVEQEKQLSSVSTAVPASQPRSHQSELAQRKDSQDTSGLAPSRIKRRGNRSAAMVEAETKAASNRSRSRARSDDSNDSVDTFSFTSYIHTGSEADFPQSTSNGFKRRRIDIPQGRSHTRSPQQSPESMSTAGINLPTVTTTDTTAPDVVDNNENNVDVHEDGLSGADQMKRKLQLDLSRYLNNEPDFTGILHKVIPLTRKLYAMSPHRKPYSDLEVEFRNFNRALDHWESLIKTRTASSGVTPSPREDPLQELAAQGTFEDRVAMLHDLGPRSHIDFPFEGWTISLALFFEGLLGDTYMPFPFKDLVDRLRAVNRPLYDTIRCSE</sequence>
<feature type="compositionally biased region" description="Low complexity" evidence="1">
    <location>
        <begin position="298"/>
        <end position="317"/>
    </location>
</feature>
<reference evidence="2" key="1">
    <citation type="submission" date="2021-05" db="EMBL/GenBank/DDBJ databases">
        <authorList>
            <person name="Stam R."/>
        </authorList>
    </citation>
    <scope>NUCLEOTIDE SEQUENCE</scope>
    <source>
        <strain evidence="2">CS162</strain>
    </source>
</reference>
<feature type="region of interest" description="Disordered" evidence="1">
    <location>
        <begin position="254"/>
        <end position="323"/>
    </location>
</feature>
<comment type="caution">
    <text evidence="2">The sequence shown here is derived from an EMBL/GenBank/DDBJ whole genome shotgun (WGS) entry which is preliminary data.</text>
</comment>
<gene>
    <name evidence="2" type="ORF">ALTATR162_LOCUS5003</name>
</gene>
<dbReference type="EMBL" id="CAJRGZ010000018">
    <property type="protein sequence ID" value="CAG5158140.1"/>
    <property type="molecule type" value="Genomic_DNA"/>
</dbReference>
<feature type="region of interest" description="Disordered" evidence="1">
    <location>
        <begin position="170"/>
        <end position="242"/>
    </location>
</feature>